<evidence type="ECO:0000256" key="5">
    <source>
        <dbReference type="SAM" id="MobiDB-lite"/>
    </source>
</evidence>
<dbReference type="AlphaFoldDB" id="A0A562BJR9"/>
<dbReference type="PROSITE" id="PS50977">
    <property type="entry name" value="HTH_TETR_2"/>
    <property type="match status" value="1"/>
</dbReference>
<feature type="domain" description="HTH tetR-type" evidence="6">
    <location>
        <begin position="41"/>
        <end position="101"/>
    </location>
</feature>
<keyword evidence="8" id="KW-1185">Reference proteome</keyword>
<evidence type="ECO:0000256" key="1">
    <source>
        <dbReference type="ARBA" id="ARBA00023015"/>
    </source>
</evidence>
<evidence type="ECO:0000256" key="4">
    <source>
        <dbReference type="PROSITE-ProRule" id="PRU00335"/>
    </source>
</evidence>
<evidence type="ECO:0000259" key="6">
    <source>
        <dbReference type="PROSITE" id="PS50977"/>
    </source>
</evidence>
<evidence type="ECO:0000313" key="8">
    <source>
        <dbReference type="Proteomes" id="UP000318141"/>
    </source>
</evidence>
<dbReference type="OrthoDB" id="5293507at2"/>
<comment type="caution">
    <text evidence="7">The sequence shown here is derived from an EMBL/GenBank/DDBJ whole genome shotgun (WGS) entry which is preliminary data.</text>
</comment>
<dbReference type="InterPro" id="IPR001647">
    <property type="entry name" value="HTH_TetR"/>
</dbReference>
<dbReference type="PANTHER" id="PTHR47506">
    <property type="entry name" value="TRANSCRIPTIONAL REGULATORY PROTEIN"/>
    <property type="match status" value="1"/>
</dbReference>
<organism evidence="7 8">
    <name type="scientific">Cupriavidus gilardii J11</name>
    <dbReference type="NCBI Taxonomy" id="936133"/>
    <lineage>
        <taxon>Bacteria</taxon>
        <taxon>Pseudomonadati</taxon>
        <taxon>Pseudomonadota</taxon>
        <taxon>Betaproteobacteria</taxon>
        <taxon>Burkholderiales</taxon>
        <taxon>Burkholderiaceae</taxon>
        <taxon>Cupriavidus</taxon>
    </lineage>
</organism>
<dbReference type="InterPro" id="IPR036271">
    <property type="entry name" value="Tet_transcr_reg_TetR-rel_C_sf"/>
</dbReference>
<dbReference type="PANTHER" id="PTHR47506:SF1">
    <property type="entry name" value="HTH-TYPE TRANSCRIPTIONAL REGULATOR YJDC"/>
    <property type="match status" value="1"/>
</dbReference>
<dbReference type="SUPFAM" id="SSF46689">
    <property type="entry name" value="Homeodomain-like"/>
    <property type="match status" value="1"/>
</dbReference>
<dbReference type="Gene3D" id="1.10.357.10">
    <property type="entry name" value="Tetracycline Repressor, domain 2"/>
    <property type="match status" value="1"/>
</dbReference>
<dbReference type="Pfam" id="PF16925">
    <property type="entry name" value="TetR_C_13"/>
    <property type="match status" value="1"/>
</dbReference>
<evidence type="ECO:0000256" key="2">
    <source>
        <dbReference type="ARBA" id="ARBA00023125"/>
    </source>
</evidence>
<dbReference type="InterPro" id="IPR011075">
    <property type="entry name" value="TetR_C"/>
</dbReference>
<name>A0A562BJR9_9BURK</name>
<proteinExistence type="predicted"/>
<dbReference type="SUPFAM" id="SSF48498">
    <property type="entry name" value="Tetracyclin repressor-like, C-terminal domain"/>
    <property type="match status" value="1"/>
</dbReference>
<keyword evidence="2 4" id="KW-0238">DNA-binding</keyword>
<dbReference type="PRINTS" id="PR00455">
    <property type="entry name" value="HTHTETR"/>
</dbReference>
<evidence type="ECO:0000313" key="7">
    <source>
        <dbReference type="EMBL" id="TWG85434.1"/>
    </source>
</evidence>
<feature type="region of interest" description="Disordered" evidence="5">
    <location>
        <begin position="1"/>
        <end position="37"/>
    </location>
</feature>
<sequence length="243" mass="25887">MTEHDDVHPRGIPAASSATAATSASSREARPVRNAATDDGVSVRQRLLDQALALICKRGFNGFSYRDLAERVGVKTSSIHYYFPTKEDLALEAVNEYSARIARHIASIDTALPIREQAEQYLAPWRSGCKAEQVCLAGMLAAESESLPPSVHAALQGFHRLNEEWLAGLLERAAAEVGDLPEGTTAEALAKVLFGALQNGLVSARLFGQTDRVEPAAGLLLAAVSRHGQQLAASVPHAVKTAA</sequence>
<feature type="compositionally biased region" description="Low complexity" evidence="5">
    <location>
        <begin position="14"/>
        <end position="26"/>
    </location>
</feature>
<dbReference type="InterPro" id="IPR009057">
    <property type="entry name" value="Homeodomain-like_sf"/>
</dbReference>
<keyword evidence="1" id="KW-0805">Transcription regulation</keyword>
<protein>
    <submittedName>
        <fullName evidence="7">TetR family transcriptional regulator</fullName>
    </submittedName>
</protein>
<dbReference type="GO" id="GO:0003677">
    <property type="term" value="F:DNA binding"/>
    <property type="evidence" value="ECO:0007669"/>
    <property type="project" value="UniProtKB-UniRule"/>
</dbReference>
<dbReference type="Pfam" id="PF00440">
    <property type="entry name" value="TetR_N"/>
    <property type="match status" value="1"/>
</dbReference>
<dbReference type="Proteomes" id="UP000318141">
    <property type="component" value="Unassembled WGS sequence"/>
</dbReference>
<feature type="DNA-binding region" description="H-T-H motif" evidence="4">
    <location>
        <begin position="64"/>
        <end position="83"/>
    </location>
</feature>
<evidence type="ECO:0000256" key="3">
    <source>
        <dbReference type="ARBA" id="ARBA00023163"/>
    </source>
</evidence>
<dbReference type="EMBL" id="VLJN01000018">
    <property type="protein sequence ID" value="TWG85434.1"/>
    <property type="molecule type" value="Genomic_DNA"/>
</dbReference>
<keyword evidence="3" id="KW-0804">Transcription</keyword>
<gene>
    <name evidence="7" type="ORF">L602_002500000350</name>
</gene>
<accession>A0A562BJR9</accession>
<reference evidence="7 8" key="1">
    <citation type="submission" date="2019-07" db="EMBL/GenBank/DDBJ databases">
        <title>Genome sequencing of lignin-degrading bacterial isolates.</title>
        <authorList>
            <person name="Gladden J."/>
        </authorList>
    </citation>
    <scope>NUCLEOTIDE SEQUENCE [LARGE SCALE GENOMIC DNA]</scope>
    <source>
        <strain evidence="7 8">J11</strain>
    </source>
</reference>